<dbReference type="GO" id="GO:0070181">
    <property type="term" value="F:small ribosomal subunit rRNA binding"/>
    <property type="evidence" value="ECO:0007669"/>
    <property type="project" value="TreeGrafter"/>
</dbReference>
<reference evidence="4 5" key="1">
    <citation type="journal article" date="2016" name="Nat. Commun.">
        <title>Thousands of microbial genomes shed light on interconnected biogeochemical processes in an aquifer system.</title>
        <authorList>
            <person name="Anantharaman K."/>
            <person name="Brown C.T."/>
            <person name="Hug L.A."/>
            <person name="Sharon I."/>
            <person name="Castelle C.J."/>
            <person name="Probst A.J."/>
            <person name="Thomas B.C."/>
            <person name="Singh A."/>
            <person name="Wilkins M.J."/>
            <person name="Karaoz U."/>
            <person name="Brodie E.L."/>
            <person name="Williams K.H."/>
            <person name="Hubbard S.S."/>
            <person name="Banfield J.F."/>
        </authorList>
    </citation>
    <scope>NUCLEOTIDE SEQUENCE [LARGE SCALE GENOMIC DNA]</scope>
</reference>
<dbReference type="Proteomes" id="UP000177913">
    <property type="component" value="Unassembled WGS sequence"/>
</dbReference>
<keyword evidence="3" id="KW-0687">Ribonucleoprotein</keyword>
<dbReference type="Gene3D" id="3.30.70.60">
    <property type="match status" value="1"/>
</dbReference>
<dbReference type="GO" id="GO:1990904">
    <property type="term" value="C:ribonucleoprotein complex"/>
    <property type="evidence" value="ECO:0007669"/>
    <property type="project" value="UniProtKB-KW"/>
</dbReference>
<evidence type="ECO:0000256" key="3">
    <source>
        <dbReference type="HAMAP-Rule" id="MF_00360"/>
    </source>
</evidence>
<dbReference type="GO" id="GO:0005737">
    <property type="term" value="C:cytoplasm"/>
    <property type="evidence" value="ECO:0007669"/>
    <property type="project" value="UniProtKB-ARBA"/>
</dbReference>
<keyword evidence="3" id="KW-0699">rRNA-binding</keyword>
<sequence length="88" mass="10648">MSRYEFTFLLPEEAEAKNIKELVKSLNGKIEEEEKWGKKDLVYSIKKNISAYYFHLLFSMEQKNINELKKKLNFNEKLIRYLLLKVTR</sequence>
<dbReference type="PANTHER" id="PTHR21011:SF1">
    <property type="entry name" value="SMALL RIBOSOMAL SUBUNIT PROTEIN BS6M"/>
    <property type="match status" value="1"/>
</dbReference>
<dbReference type="SUPFAM" id="SSF54995">
    <property type="entry name" value="Ribosomal protein S6"/>
    <property type="match status" value="1"/>
</dbReference>
<dbReference type="GO" id="GO:0003735">
    <property type="term" value="F:structural constituent of ribosome"/>
    <property type="evidence" value="ECO:0007669"/>
    <property type="project" value="InterPro"/>
</dbReference>
<evidence type="ECO:0000313" key="5">
    <source>
        <dbReference type="Proteomes" id="UP000177913"/>
    </source>
</evidence>
<dbReference type="AlphaFoldDB" id="A0A1F7H0M2"/>
<organism evidence="4 5">
    <name type="scientific">Candidatus Roizmanbacteria bacterium RIFCSPHIGHO2_02_FULL_38_11</name>
    <dbReference type="NCBI Taxonomy" id="1802039"/>
    <lineage>
        <taxon>Bacteria</taxon>
        <taxon>Candidatus Roizmaniibacteriota</taxon>
    </lineage>
</organism>
<dbReference type="InterPro" id="IPR035980">
    <property type="entry name" value="Ribosomal_bS6_sf"/>
</dbReference>
<dbReference type="InterPro" id="IPR014717">
    <property type="entry name" value="Transl_elong_EF1B/ribsomal_bS6"/>
</dbReference>
<dbReference type="GO" id="GO:0005840">
    <property type="term" value="C:ribosome"/>
    <property type="evidence" value="ECO:0007669"/>
    <property type="project" value="UniProtKB-KW"/>
</dbReference>
<keyword evidence="3 4" id="KW-0689">Ribosomal protein</keyword>
<evidence type="ECO:0000256" key="1">
    <source>
        <dbReference type="ARBA" id="ARBA00009512"/>
    </source>
</evidence>
<dbReference type="EMBL" id="MFZO01000031">
    <property type="protein sequence ID" value="OGK24665.1"/>
    <property type="molecule type" value="Genomic_DNA"/>
</dbReference>
<comment type="similarity">
    <text evidence="1 3">Belongs to the bacterial ribosomal protein bS6 family.</text>
</comment>
<dbReference type="CDD" id="cd00473">
    <property type="entry name" value="bS6"/>
    <property type="match status" value="1"/>
</dbReference>
<dbReference type="PANTHER" id="PTHR21011">
    <property type="entry name" value="MITOCHONDRIAL 28S RIBOSOMAL PROTEIN S6"/>
    <property type="match status" value="1"/>
</dbReference>
<dbReference type="Pfam" id="PF01250">
    <property type="entry name" value="Ribosomal_S6"/>
    <property type="match status" value="1"/>
</dbReference>
<comment type="function">
    <text evidence="3">Binds together with bS18 to 16S ribosomal RNA.</text>
</comment>
<name>A0A1F7H0M2_9BACT</name>
<evidence type="ECO:0000313" key="4">
    <source>
        <dbReference type="EMBL" id="OGK24665.1"/>
    </source>
</evidence>
<dbReference type="InterPro" id="IPR000529">
    <property type="entry name" value="Ribosomal_bS6"/>
</dbReference>
<keyword evidence="3" id="KW-0694">RNA-binding</keyword>
<dbReference type="HAMAP" id="MF_00360">
    <property type="entry name" value="Ribosomal_bS6"/>
    <property type="match status" value="1"/>
</dbReference>
<protein>
    <recommendedName>
        <fullName evidence="2 3">Small ribosomal subunit protein bS6</fullName>
    </recommendedName>
</protein>
<dbReference type="NCBIfam" id="TIGR00166">
    <property type="entry name" value="S6"/>
    <property type="match status" value="1"/>
</dbReference>
<dbReference type="InterPro" id="IPR020814">
    <property type="entry name" value="Ribosomal_S6_plastid/chlpt"/>
</dbReference>
<proteinExistence type="inferred from homology"/>
<gene>
    <name evidence="3" type="primary">rpsF</name>
    <name evidence="4" type="ORF">A3C25_01665</name>
</gene>
<accession>A0A1F7H0M2</accession>
<evidence type="ECO:0000256" key="2">
    <source>
        <dbReference type="ARBA" id="ARBA00035294"/>
    </source>
</evidence>
<comment type="caution">
    <text evidence="4">The sequence shown here is derived from an EMBL/GenBank/DDBJ whole genome shotgun (WGS) entry which is preliminary data.</text>
</comment>
<dbReference type="GO" id="GO:0006412">
    <property type="term" value="P:translation"/>
    <property type="evidence" value="ECO:0007669"/>
    <property type="project" value="UniProtKB-UniRule"/>
</dbReference>